<evidence type="ECO:0000256" key="1">
    <source>
        <dbReference type="ARBA" id="ARBA00000085"/>
    </source>
</evidence>
<evidence type="ECO:0000259" key="12">
    <source>
        <dbReference type="PROSITE" id="PS50110"/>
    </source>
</evidence>
<feature type="domain" description="PAC" evidence="14">
    <location>
        <begin position="387"/>
        <end position="439"/>
    </location>
</feature>
<dbReference type="CDD" id="cd16922">
    <property type="entry name" value="HATPase_EvgS-ArcB-TorS-like"/>
    <property type="match status" value="1"/>
</dbReference>
<protein>
    <recommendedName>
        <fullName evidence="3">histidine kinase</fullName>
        <ecNumber evidence="3">2.7.13.3</ecNumber>
    </recommendedName>
</protein>
<dbReference type="PROSITE" id="PS50113">
    <property type="entry name" value="PAC"/>
    <property type="match status" value="3"/>
</dbReference>
<evidence type="ECO:0000259" key="11">
    <source>
        <dbReference type="PROSITE" id="PS50109"/>
    </source>
</evidence>
<dbReference type="InterPro" id="IPR003661">
    <property type="entry name" value="HisK_dim/P_dom"/>
</dbReference>
<dbReference type="SMART" id="SM00086">
    <property type="entry name" value="PAC"/>
    <property type="match status" value="3"/>
</dbReference>
<dbReference type="EC" id="2.7.13.3" evidence="3"/>
<dbReference type="InterPro" id="IPR001610">
    <property type="entry name" value="PAC"/>
</dbReference>
<dbReference type="Pfam" id="PF00072">
    <property type="entry name" value="Response_reg"/>
    <property type="match status" value="1"/>
</dbReference>
<feature type="domain" description="PAS" evidence="13">
    <location>
        <begin position="440"/>
        <end position="510"/>
    </location>
</feature>
<dbReference type="SMART" id="SM00091">
    <property type="entry name" value="PAS"/>
    <property type="match status" value="2"/>
</dbReference>
<evidence type="ECO:0000256" key="5">
    <source>
        <dbReference type="ARBA" id="ARBA00022692"/>
    </source>
</evidence>
<dbReference type="Pfam" id="PF08448">
    <property type="entry name" value="PAS_4"/>
    <property type="match status" value="1"/>
</dbReference>
<feature type="domain" description="PAC" evidence="14">
    <location>
        <begin position="651"/>
        <end position="703"/>
    </location>
</feature>
<dbReference type="InterPro" id="IPR001789">
    <property type="entry name" value="Sig_transdc_resp-reg_receiver"/>
</dbReference>
<feature type="domain" description="Histidine kinase" evidence="11">
    <location>
        <begin position="721"/>
        <end position="943"/>
    </location>
</feature>
<dbReference type="Proteomes" id="UP000784128">
    <property type="component" value="Unassembled WGS sequence"/>
</dbReference>
<dbReference type="InterPro" id="IPR036097">
    <property type="entry name" value="HisK_dim/P_sf"/>
</dbReference>
<evidence type="ECO:0000256" key="6">
    <source>
        <dbReference type="ARBA" id="ARBA00022989"/>
    </source>
</evidence>
<evidence type="ECO:0000256" key="8">
    <source>
        <dbReference type="ARBA" id="ARBA00023136"/>
    </source>
</evidence>
<dbReference type="SMART" id="SM00388">
    <property type="entry name" value="HisKA"/>
    <property type="match status" value="1"/>
</dbReference>
<dbReference type="Pfam" id="PF00512">
    <property type="entry name" value="HisKA"/>
    <property type="match status" value="1"/>
</dbReference>
<reference evidence="16 17" key="1">
    <citation type="submission" date="2021-05" db="EMBL/GenBank/DDBJ databases">
        <title>The draft genome of Geobacter chapellei DSM 13688.</title>
        <authorList>
            <person name="Xu Z."/>
            <person name="Masuda Y."/>
            <person name="Itoh H."/>
            <person name="Senoo K."/>
        </authorList>
    </citation>
    <scope>NUCLEOTIDE SEQUENCE [LARGE SCALE GENOMIC DNA]</scope>
    <source>
        <strain evidence="16 17">DSM 13688</strain>
    </source>
</reference>
<dbReference type="PANTHER" id="PTHR45339:SF1">
    <property type="entry name" value="HYBRID SIGNAL TRANSDUCTION HISTIDINE KINASE J"/>
    <property type="match status" value="1"/>
</dbReference>
<comment type="catalytic activity">
    <reaction evidence="1">
        <text>ATP + protein L-histidine = ADP + protein N-phospho-L-histidine.</text>
        <dbReference type="EC" id="2.7.13.3"/>
    </reaction>
</comment>
<evidence type="ECO:0000256" key="4">
    <source>
        <dbReference type="ARBA" id="ARBA00022553"/>
    </source>
</evidence>
<feature type="modified residue" description="4-aspartylphosphate" evidence="9">
    <location>
        <position position="1022"/>
    </location>
</feature>
<dbReference type="NCBIfam" id="TIGR00229">
    <property type="entry name" value="sensory_box"/>
    <property type="match status" value="2"/>
</dbReference>
<evidence type="ECO:0000313" key="17">
    <source>
        <dbReference type="Proteomes" id="UP000784128"/>
    </source>
</evidence>
<dbReference type="CDD" id="cd00130">
    <property type="entry name" value="PAS"/>
    <property type="match status" value="1"/>
</dbReference>
<sequence>MKNPKVIVTALPRPKIIAVLVFVVAAIAFAALLWRLEKYHLKEARSEVSLFAADHAVLLQRHLERVFSASYALAALVRQGNGVIKDFDTVALQMLPFYPGVAALQLAPEGVIKYTIPRAGNEGAINHDLLKDPVRNKEALLARNTGQLTLAGPFELLQGGLGAVARLPVFLDDPQGHKIFWGFTSVLIRFPETLAPARLSQLTERGLAYELWRKHPDTNKKQIIASSSNLPLEEPVLQSLELPNGTWILSVAPVGGWGHSLWLTFKIALGLLTSLLLAWLAKLLVESKAQEIKLETQVAERTAEYRESMERLLLLSDNLPNSYVYQYLHDDSIHRFLYLSAGVEKVHGVSRLEVMQDAGILHRQIDPTQLPLLSATEAASKMNMSDFHVELRMRRPTDGEWRWLQLRSRPRRKPGGQVFWDGVATDITAQKQTEDALRNERDFSDTVLNTLPGIFYLFDDHFKFIRWNHNLEQVTGCSGSEIARMSPLDFFKDDDRELVAACIRDVFSKGTGEVEADFVSRDGTSKPYYFTGVRTIISGQVCLLGVGFDITRRRLAEEALEAARVIAVQEKSYLEVIMEVLPVGVAIRDARGELIRSNPMYREIWSGSDTSLRDANQQCSVYNAWFVENGKRVQPEEWASARALWKDEKAVEQLLRIERLDGSHAYIHNSAAPFHDAKGQVAGCAVAVMDVSEQMQTREFLRLAKETAEAANSAKSQFLANMSHELRTPMTAIIGMVQLALEEDLNPTARDCLETTLNSARSLLQILNDILDVTNVAAGRLSIEKKPFLLRRCISEAIDIIASEAHRKGLDLLLSVADEVPDQVVGDQVRLRQILLNLLSNAVKFTGQGKVEVRITAGEMTSGQPREITFAVIDTGIGIAESKKELLFQAFSQVDASHSRSYGGIGLGLFISKEIVQLLGGTISFESREGEGSRFSFTIPFAEEKPQIDEPPAMKAETTGTAISAAGEQKPARVLLAEDDPTIRQLLGNMLIKSRYELDVAEDGCEAVEMWEKGNYDLVLMDIQMPRLDGFEATHAIREKERVRGGHTAIIAVTAHASKEDVQKCLASGMDAYVPKPIDFKNLFTVMREAIKNRPGRLPGAVGS</sequence>
<keyword evidence="8 10" id="KW-0472">Membrane</keyword>
<dbReference type="SUPFAM" id="SSF55785">
    <property type="entry name" value="PYP-like sensor domain (PAS domain)"/>
    <property type="match status" value="3"/>
</dbReference>
<dbReference type="SUPFAM" id="SSF47384">
    <property type="entry name" value="Homodimeric domain of signal transducing histidine kinase"/>
    <property type="match status" value="1"/>
</dbReference>
<dbReference type="InterPro" id="IPR013656">
    <property type="entry name" value="PAS_4"/>
</dbReference>
<dbReference type="SUPFAM" id="SSF52172">
    <property type="entry name" value="CheY-like"/>
    <property type="match status" value="1"/>
</dbReference>
<proteinExistence type="predicted"/>
<dbReference type="InterPro" id="IPR011006">
    <property type="entry name" value="CheY-like_superfamily"/>
</dbReference>
<dbReference type="InterPro" id="IPR013655">
    <property type="entry name" value="PAS_fold_3"/>
</dbReference>
<evidence type="ECO:0000256" key="10">
    <source>
        <dbReference type="SAM" id="Phobius"/>
    </source>
</evidence>
<dbReference type="SMART" id="SM00387">
    <property type="entry name" value="HATPase_c"/>
    <property type="match status" value="1"/>
</dbReference>
<dbReference type="SMART" id="SM01079">
    <property type="entry name" value="CHASE"/>
    <property type="match status" value="1"/>
</dbReference>
<feature type="domain" description="Response regulatory" evidence="12">
    <location>
        <begin position="973"/>
        <end position="1091"/>
    </location>
</feature>
<dbReference type="PROSITE" id="PS50109">
    <property type="entry name" value="HIS_KIN"/>
    <property type="match status" value="1"/>
</dbReference>
<accession>A0ABS5U6H4</accession>
<dbReference type="CDD" id="cd00082">
    <property type="entry name" value="HisKA"/>
    <property type="match status" value="1"/>
</dbReference>
<dbReference type="InterPro" id="IPR036890">
    <property type="entry name" value="HATPase_C_sf"/>
</dbReference>
<gene>
    <name evidence="16" type="ORF">KJB30_05735</name>
</gene>
<dbReference type="Gene3D" id="3.30.565.10">
    <property type="entry name" value="Histidine kinase-like ATPase, C-terminal domain"/>
    <property type="match status" value="1"/>
</dbReference>
<evidence type="ECO:0000259" key="13">
    <source>
        <dbReference type="PROSITE" id="PS50112"/>
    </source>
</evidence>
<dbReference type="InterPro" id="IPR042240">
    <property type="entry name" value="CHASE_sf"/>
</dbReference>
<dbReference type="Gene3D" id="3.30.450.350">
    <property type="entry name" value="CHASE domain"/>
    <property type="match status" value="1"/>
</dbReference>
<dbReference type="InterPro" id="IPR006189">
    <property type="entry name" value="CHASE_dom"/>
</dbReference>
<evidence type="ECO:0000313" key="16">
    <source>
        <dbReference type="EMBL" id="MBT1071272.1"/>
    </source>
</evidence>
<feature type="transmembrane region" description="Helical" evidence="10">
    <location>
        <begin position="16"/>
        <end position="36"/>
    </location>
</feature>
<dbReference type="PROSITE" id="PS50112">
    <property type="entry name" value="PAS"/>
    <property type="match status" value="1"/>
</dbReference>
<evidence type="ECO:0000256" key="2">
    <source>
        <dbReference type="ARBA" id="ARBA00004370"/>
    </source>
</evidence>
<keyword evidence="4 9" id="KW-0597">Phosphoprotein</keyword>
<keyword evidence="5 10" id="KW-0812">Transmembrane</keyword>
<evidence type="ECO:0000256" key="7">
    <source>
        <dbReference type="ARBA" id="ARBA00023012"/>
    </source>
</evidence>
<dbReference type="SMART" id="SM00448">
    <property type="entry name" value="REC"/>
    <property type="match status" value="1"/>
</dbReference>
<dbReference type="Pfam" id="PF08447">
    <property type="entry name" value="PAS_3"/>
    <property type="match status" value="1"/>
</dbReference>
<keyword evidence="7" id="KW-0902">Two-component regulatory system</keyword>
<evidence type="ECO:0000256" key="9">
    <source>
        <dbReference type="PROSITE-ProRule" id="PRU00169"/>
    </source>
</evidence>
<keyword evidence="17" id="KW-1185">Reference proteome</keyword>
<keyword evidence="6 10" id="KW-1133">Transmembrane helix</keyword>
<dbReference type="Gene3D" id="3.30.450.20">
    <property type="entry name" value="PAS domain"/>
    <property type="match status" value="3"/>
</dbReference>
<dbReference type="InterPro" id="IPR000014">
    <property type="entry name" value="PAS"/>
</dbReference>
<dbReference type="PROSITE" id="PS50839">
    <property type="entry name" value="CHASE"/>
    <property type="match status" value="1"/>
</dbReference>
<dbReference type="PROSITE" id="PS50110">
    <property type="entry name" value="RESPONSE_REGULATORY"/>
    <property type="match status" value="1"/>
</dbReference>
<comment type="subcellular location">
    <subcellularLocation>
        <location evidence="2">Membrane</location>
    </subcellularLocation>
</comment>
<dbReference type="Pfam" id="PF02518">
    <property type="entry name" value="HATPase_c"/>
    <property type="match status" value="1"/>
</dbReference>
<dbReference type="EMBL" id="JAHDYS010000004">
    <property type="protein sequence ID" value="MBT1071272.1"/>
    <property type="molecule type" value="Genomic_DNA"/>
</dbReference>
<dbReference type="PANTHER" id="PTHR45339">
    <property type="entry name" value="HYBRID SIGNAL TRANSDUCTION HISTIDINE KINASE J"/>
    <property type="match status" value="1"/>
</dbReference>
<evidence type="ECO:0000259" key="14">
    <source>
        <dbReference type="PROSITE" id="PS50113"/>
    </source>
</evidence>
<dbReference type="PRINTS" id="PR00344">
    <property type="entry name" value="BCTRLSENSOR"/>
</dbReference>
<comment type="caution">
    <text evidence="16">The sequence shown here is derived from an EMBL/GenBank/DDBJ whole genome shotgun (WGS) entry which is preliminary data.</text>
</comment>
<dbReference type="InterPro" id="IPR035965">
    <property type="entry name" value="PAS-like_dom_sf"/>
</dbReference>
<dbReference type="Pfam" id="PF13426">
    <property type="entry name" value="PAS_9"/>
    <property type="match status" value="1"/>
</dbReference>
<dbReference type="RefSeq" id="WP_214296985.1">
    <property type="nucleotide sequence ID" value="NZ_JAHDYS010000004.1"/>
</dbReference>
<dbReference type="InterPro" id="IPR000700">
    <property type="entry name" value="PAS-assoc_C"/>
</dbReference>
<dbReference type="CDD" id="cd17546">
    <property type="entry name" value="REC_hyHK_CKI1_RcsC-like"/>
    <property type="match status" value="1"/>
</dbReference>
<dbReference type="Gene3D" id="3.40.50.2300">
    <property type="match status" value="1"/>
</dbReference>
<dbReference type="InterPro" id="IPR003594">
    <property type="entry name" value="HATPase_dom"/>
</dbReference>
<feature type="domain" description="CHASE" evidence="15">
    <location>
        <begin position="108"/>
        <end position="204"/>
    </location>
</feature>
<evidence type="ECO:0000256" key="3">
    <source>
        <dbReference type="ARBA" id="ARBA00012438"/>
    </source>
</evidence>
<organism evidence="16 17">
    <name type="scientific">Pelotalea chapellei</name>
    <dbReference type="NCBI Taxonomy" id="44671"/>
    <lineage>
        <taxon>Bacteria</taxon>
        <taxon>Pseudomonadati</taxon>
        <taxon>Thermodesulfobacteriota</taxon>
        <taxon>Desulfuromonadia</taxon>
        <taxon>Geobacterales</taxon>
        <taxon>Geobacteraceae</taxon>
        <taxon>Pelotalea</taxon>
    </lineage>
</organism>
<dbReference type="Gene3D" id="1.10.287.130">
    <property type="match status" value="1"/>
</dbReference>
<dbReference type="InterPro" id="IPR005467">
    <property type="entry name" value="His_kinase_dom"/>
</dbReference>
<dbReference type="InterPro" id="IPR004358">
    <property type="entry name" value="Sig_transdc_His_kin-like_C"/>
</dbReference>
<feature type="domain" description="PAC" evidence="14">
    <location>
        <begin position="512"/>
        <end position="562"/>
    </location>
</feature>
<name>A0ABS5U6H4_9BACT</name>
<dbReference type="Pfam" id="PF03924">
    <property type="entry name" value="CHASE"/>
    <property type="match status" value="1"/>
</dbReference>
<dbReference type="SUPFAM" id="SSF55874">
    <property type="entry name" value="ATPase domain of HSP90 chaperone/DNA topoisomerase II/histidine kinase"/>
    <property type="match status" value="1"/>
</dbReference>
<evidence type="ECO:0000259" key="15">
    <source>
        <dbReference type="PROSITE" id="PS50839"/>
    </source>
</evidence>